<reference evidence="2" key="2">
    <citation type="submission" date="2023-06" db="EMBL/GenBank/DDBJ databases">
        <authorList>
            <consortium name="Lawrence Berkeley National Laboratory"/>
            <person name="Mondo S.J."/>
            <person name="Hensen N."/>
            <person name="Bonometti L."/>
            <person name="Westerberg I."/>
            <person name="Brannstrom I.O."/>
            <person name="Guillou S."/>
            <person name="Cros-Aarteil S."/>
            <person name="Calhoun S."/>
            <person name="Haridas S."/>
            <person name="Kuo A."/>
            <person name="Pangilinan J."/>
            <person name="Riley R."/>
            <person name="Labutti K."/>
            <person name="Andreopoulos B."/>
            <person name="Lipzen A."/>
            <person name="Chen C."/>
            <person name="Yanf M."/>
            <person name="Daum C."/>
            <person name="Ng V."/>
            <person name="Clum A."/>
            <person name="Steindorff A."/>
            <person name="Ohm R."/>
            <person name="Martin F."/>
            <person name="Silar P."/>
            <person name="Natvig D."/>
            <person name="Lalanne C."/>
            <person name="Gautier V."/>
            <person name="Ament-Velasquez S.L."/>
            <person name="Kruys A."/>
            <person name="Hutchinson M.I."/>
            <person name="Powell A.J."/>
            <person name="Barry K."/>
            <person name="Miller A.N."/>
            <person name="Grigoriev I.V."/>
            <person name="Debuchy R."/>
            <person name="Gladieux P."/>
            <person name="Thoren M.H."/>
            <person name="Johannesson H."/>
        </authorList>
    </citation>
    <scope>NUCLEOTIDE SEQUENCE</scope>
    <source>
        <strain evidence="2">CBS 626.80</strain>
    </source>
</reference>
<gene>
    <name evidence="2" type="ORF">QBC32DRAFT_165812</name>
</gene>
<evidence type="ECO:0000313" key="2">
    <source>
        <dbReference type="EMBL" id="KAK3951289.1"/>
    </source>
</evidence>
<sequence>MISQKTKTLTQPSGSGNAMSLGKRKRHVDNEVEEDANVDDRTTSGTRATTSARMRGHTVTGVWAGRLRARVVKKEGKDTGKGHGVSGESKAGGGGRPTKKKSRK</sequence>
<reference evidence="2" key="1">
    <citation type="journal article" date="2023" name="Mol. Phylogenet. Evol.">
        <title>Genome-scale phylogeny and comparative genomics of the fungal order Sordariales.</title>
        <authorList>
            <person name="Hensen N."/>
            <person name="Bonometti L."/>
            <person name="Westerberg I."/>
            <person name="Brannstrom I.O."/>
            <person name="Guillou S."/>
            <person name="Cros-Aarteil S."/>
            <person name="Calhoun S."/>
            <person name="Haridas S."/>
            <person name="Kuo A."/>
            <person name="Mondo S."/>
            <person name="Pangilinan J."/>
            <person name="Riley R."/>
            <person name="LaButti K."/>
            <person name="Andreopoulos B."/>
            <person name="Lipzen A."/>
            <person name="Chen C."/>
            <person name="Yan M."/>
            <person name="Daum C."/>
            <person name="Ng V."/>
            <person name="Clum A."/>
            <person name="Steindorff A."/>
            <person name="Ohm R.A."/>
            <person name="Martin F."/>
            <person name="Silar P."/>
            <person name="Natvig D.O."/>
            <person name="Lalanne C."/>
            <person name="Gautier V."/>
            <person name="Ament-Velasquez S.L."/>
            <person name="Kruys A."/>
            <person name="Hutchinson M.I."/>
            <person name="Powell A.J."/>
            <person name="Barry K."/>
            <person name="Miller A.N."/>
            <person name="Grigoriev I.V."/>
            <person name="Debuchy R."/>
            <person name="Gladieux P."/>
            <person name="Hiltunen Thoren M."/>
            <person name="Johannesson H."/>
        </authorList>
    </citation>
    <scope>NUCLEOTIDE SEQUENCE</scope>
    <source>
        <strain evidence="2">CBS 626.80</strain>
    </source>
</reference>
<accession>A0AAN6SF46</accession>
<dbReference type="Proteomes" id="UP001303222">
    <property type="component" value="Unassembled WGS sequence"/>
</dbReference>
<name>A0AAN6SF46_9PEZI</name>
<dbReference type="AlphaFoldDB" id="A0AAN6SF46"/>
<feature type="compositionally biased region" description="Polar residues" evidence="1">
    <location>
        <begin position="1"/>
        <end position="18"/>
    </location>
</feature>
<evidence type="ECO:0000313" key="3">
    <source>
        <dbReference type="Proteomes" id="UP001303222"/>
    </source>
</evidence>
<feature type="compositionally biased region" description="Gly residues" evidence="1">
    <location>
        <begin position="82"/>
        <end position="96"/>
    </location>
</feature>
<dbReference type="EMBL" id="MU859151">
    <property type="protein sequence ID" value="KAK3951289.1"/>
    <property type="molecule type" value="Genomic_DNA"/>
</dbReference>
<keyword evidence="3" id="KW-1185">Reference proteome</keyword>
<proteinExistence type="predicted"/>
<feature type="compositionally biased region" description="Low complexity" evidence="1">
    <location>
        <begin position="43"/>
        <end position="53"/>
    </location>
</feature>
<organism evidence="2 3">
    <name type="scientific">Pseudoneurospora amorphoporcata</name>
    <dbReference type="NCBI Taxonomy" id="241081"/>
    <lineage>
        <taxon>Eukaryota</taxon>
        <taxon>Fungi</taxon>
        <taxon>Dikarya</taxon>
        <taxon>Ascomycota</taxon>
        <taxon>Pezizomycotina</taxon>
        <taxon>Sordariomycetes</taxon>
        <taxon>Sordariomycetidae</taxon>
        <taxon>Sordariales</taxon>
        <taxon>Sordariaceae</taxon>
        <taxon>Pseudoneurospora</taxon>
    </lineage>
</organism>
<evidence type="ECO:0000256" key="1">
    <source>
        <dbReference type="SAM" id="MobiDB-lite"/>
    </source>
</evidence>
<comment type="caution">
    <text evidence="2">The sequence shown here is derived from an EMBL/GenBank/DDBJ whole genome shotgun (WGS) entry which is preliminary data.</text>
</comment>
<feature type="region of interest" description="Disordered" evidence="1">
    <location>
        <begin position="1"/>
        <end position="104"/>
    </location>
</feature>
<feature type="compositionally biased region" description="Basic and acidic residues" evidence="1">
    <location>
        <begin position="72"/>
        <end position="81"/>
    </location>
</feature>
<protein>
    <submittedName>
        <fullName evidence="2">Uncharacterized protein</fullName>
    </submittedName>
</protein>